<proteinExistence type="predicted"/>
<evidence type="ECO:0000259" key="2">
    <source>
        <dbReference type="PROSITE" id="PS50309"/>
    </source>
</evidence>
<dbReference type="EMBL" id="DS985243">
    <property type="protein sequence ID" value="EDV27213.1"/>
    <property type="molecule type" value="Genomic_DNA"/>
</dbReference>
<name>B3RTF1_TRIAD</name>
<feature type="domain" description="Doublecortin" evidence="2">
    <location>
        <begin position="88"/>
        <end position="165"/>
    </location>
</feature>
<dbReference type="PANTHER" id="PTHR23004">
    <property type="entry name" value="DOUBLECORTIN DOMAIN CONTAINING 2"/>
    <property type="match status" value="1"/>
</dbReference>
<feature type="compositionally biased region" description="Basic and acidic residues" evidence="1">
    <location>
        <begin position="25"/>
        <end position="42"/>
    </location>
</feature>
<dbReference type="SUPFAM" id="SSF89837">
    <property type="entry name" value="Doublecortin (DC)"/>
    <property type="match status" value="1"/>
</dbReference>
<feature type="region of interest" description="Disordered" evidence="1">
    <location>
        <begin position="1"/>
        <end position="63"/>
    </location>
</feature>
<dbReference type="Pfam" id="PF05517">
    <property type="entry name" value="p25-alpha"/>
    <property type="match status" value="1"/>
</dbReference>
<dbReference type="Proteomes" id="UP000009022">
    <property type="component" value="Unassembled WGS sequence"/>
</dbReference>
<dbReference type="InterPro" id="IPR036572">
    <property type="entry name" value="Doublecortin_dom_sf"/>
</dbReference>
<dbReference type="InterPro" id="IPR008907">
    <property type="entry name" value="TPP/p25"/>
</dbReference>
<dbReference type="FunFam" id="3.10.20.230:FF:000025">
    <property type="entry name" value="Rp1-like 1b"/>
    <property type="match status" value="1"/>
</dbReference>
<feature type="compositionally biased region" description="Polar residues" evidence="1">
    <location>
        <begin position="46"/>
        <end position="63"/>
    </location>
</feature>
<accession>B3RTF1</accession>
<sequence length="178" mass="19680">MASKKSQDVTSRLTDSSKYTGSHKNRFDDSGKGLGKAGRENMVDYTGSTSSQSRDFAVNKSNVSKSDKPVVASALGKEKFGTQMDKPISVILYRNGDKHHTGEKLVMKKEKFRTFDQMLQASTNAVRLTTGPVKKIYKAPELKKVMKNLTDFENNGKYLCCSGEPPASKEKLSPSLFQ</sequence>
<dbReference type="Pfam" id="PF03607">
    <property type="entry name" value="DCX"/>
    <property type="match status" value="1"/>
</dbReference>
<dbReference type="CTD" id="6751895"/>
<dbReference type="GO" id="GO:0035556">
    <property type="term" value="P:intracellular signal transduction"/>
    <property type="evidence" value="ECO:0007669"/>
    <property type="project" value="InterPro"/>
</dbReference>
<dbReference type="KEGG" id="tad:TRIADDRAFT_54943"/>
<dbReference type="eggNOG" id="ENOG502S25E">
    <property type="taxonomic scope" value="Eukaryota"/>
</dbReference>
<dbReference type="Gene3D" id="3.10.20.230">
    <property type="entry name" value="Doublecortin domain"/>
    <property type="match status" value="1"/>
</dbReference>
<dbReference type="AlphaFoldDB" id="B3RTF1"/>
<dbReference type="GO" id="GO:0046785">
    <property type="term" value="P:microtubule polymerization"/>
    <property type="evidence" value="ECO:0007669"/>
    <property type="project" value="InterPro"/>
</dbReference>
<dbReference type="InterPro" id="IPR003533">
    <property type="entry name" value="Doublecortin_dom"/>
</dbReference>
<organism evidence="3 4">
    <name type="scientific">Trichoplax adhaerens</name>
    <name type="common">Trichoplax reptans</name>
    <dbReference type="NCBI Taxonomy" id="10228"/>
    <lineage>
        <taxon>Eukaryota</taxon>
        <taxon>Metazoa</taxon>
        <taxon>Placozoa</taxon>
        <taxon>Uniplacotomia</taxon>
        <taxon>Trichoplacea</taxon>
        <taxon>Trichoplacidae</taxon>
        <taxon>Trichoplax</taxon>
    </lineage>
</organism>
<dbReference type="InParanoid" id="B3RTF1"/>
<protein>
    <recommendedName>
        <fullName evidence="2">Doublecortin domain-containing protein</fullName>
    </recommendedName>
</protein>
<reference evidence="3 4" key="1">
    <citation type="journal article" date="2008" name="Nature">
        <title>The Trichoplax genome and the nature of placozoans.</title>
        <authorList>
            <person name="Srivastava M."/>
            <person name="Begovic E."/>
            <person name="Chapman J."/>
            <person name="Putnam N.H."/>
            <person name="Hellsten U."/>
            <person name="Kawashima T."/>
            <person name="Kuo A."/>
            <person name="Mitros T."/>
            <person name="Salamov A."/>
            <person name="Carpenter M.L."/>
            <person name="Signorovitch A.Y."/>
            <person name="Moreno M.A."/>
            <person name="Kamm K."/>
            <person name="Grimwood J."/>
            <person name="Schmutz J."/>
            <person name="Shapiro H."/>
            <person name="Grigoriev I.V."/>
            <person name="Buss L.W."/>
            <person name="Schierwater B."/>
            <person name="Dellaporta S.L."/>
            <person name="Rokhsar D.S."/>
        </authorList>
    </citation>
    <scope>NUCLEOTIDE SEQUENCE [LARGE SCALE GENOMIC DNA]</scope>
    <source>
        <strain evidence="3 4">Grell-BS-1999</strain>
    </source>
</reference>
<gene>
    <name evidence="3" type="ORF">TRIADDRAFT_54943</name>
</gene>
<dbReference type="GeneID" id="6751895"/>
<dbReference type="PROSITE" id="PS50309">
    <property type="entry name" value="DC"/>
    <property type="match status" value="1"/>
</dbReference>
<dbReference type="CDD" id="cd01617">
    <property type="entry name" value="DCX"/>
    <property type="match status" value="1"/>
</dbReference>
<feature type="compositionally biased region" description="Polar residues" evidence="1">
    <location>
        <begin position="8"/>
        <end position="22"/>
    </location>
</feature>
<dbReference type="PhylomeDB" id="B3RTF1"/>
<evidence type="ECO:0000256" key="1">
    <source>
        <dbReference type="SAM" id="MobiDB-lite"/>
    </source>
</evidence>
<dbReference type="HOGENOM" id="CLU_1512551_0_0_1"/>
<evidence type="ECO:0000313" key="3">
    <source>
        <dbReference type="EMBL" id="EDV27213.1"/>
    </source>
</evidence>
<evidence type="ECO:0000313" key="4">
    <source>
        <dbReference type="Proteomes" id="UP000009022"/>
    </source>
</evidence>
<dbReference type="RefSeq" id="XP_002111209.1">
    <property type="nucleotide sequence ID" value="XM_002111173.1"/>
</dbReference>
<dbReference type="OrthoDB" id="548799at2759"/>
<dbReference type="PANTHER" id="PTHR23004:SF11">
    <property type="entry name" value="PROTEIN RPI-1"/>
    <property type="match status" value="1"/>
</dbReference>
<dbReference type="SMART" id="SM00537">
    <property type="entry name" value="DCX"/>
    <property type="match status" value="1"/>
</dbReference>
<dbReference type="GO" id="GO:0015631">
    <property type="term" value="F:tubulin binding"/>
    <property type="evidence" value="ECO:0007669"/>
    <property type="project" value="InterPro"/>
</dbReference>
<keyword evidence="4" id="KW-1185">Reference proteome</keyword>